<feature type="domain" description="RdRp catalytic" evidence="4">
    <location>
        <begin position="210"/>
        <end position="317"/>
    </location>
</feature>
<dbReference type="InterPro" id="IPR007094">
    <property type="entry name" value="RNA-dir_pol_PSvirus"/>
</dbReference>
<dbReference type="PROSITE" id="PS50507">
    <property type="entry name" value="RDRP_SSRNA_POS"/>
    <property type="match status" value="1"/>
</dbReference>
<dbReference type="EMBL" id="MW239452">
    <property type="protein sequence ID" value="UGO57486.1"/>
    <property type="molecule type" value="Genomic_RNA"/>
</dbReference>
<dbReference type="Pfam" id="PF00978">
    <property type="entry name" value="RdRP_2"/>
    <property type="match status" value="1"/>
</dbReference>
<dbReference type="CDD" id="cd23246">
    <property type="entry name" value="Alphaflexiviridae_RdRp"/>
    <property type="match status" value="1"/>
</dbReference>
<proteinExistence type="predicted"/>
<evidence type="ECO:0000256" key="1">
    <source>
        <dbReference type="ARBA" id="ARBA00022679"/>
    </source>
</evidence>
<dbReference type="InterPro" id="IPR001788">
    <property type="entry name" value="RNA-dep_RNA_pol_alsuvir"/>
</dbReference>
<sequence>MDDVGDKYARELHAESSGHSNTIQTQDPVVQLFQHQQAKDETLFWATVDKRLRITTVRDNEQEMLLKKDIGDLLFFNYQNAMGLPKTPIPFNQSLWDTCKQEVQNTFLSKPIHMIINGELRQSPDFDAKAISVFLKSQWVKKVEKIGAVKVKEGQTIAAFMQESVMIFGAMARYMRRMREVFQPKHIFINCEKDPADLNDFVHEHWNFNVKSHENDFTAFDQSQDGAMLQFEVIKAKFHNIPEDIIDAYVEIKTHAKVFLGTLAIMRLTGEGPTFDANTECSIAYHHTKYLVSPESAQIYAGDDMCQSGIPEPKLSFQMIADRLSLKAKEVTKTQKKGDFASFCGWLITPKGIIKDPLKMYASLELAKRIGNIKNCKLSYAHDTRHAYSLGDSVQDCMDQEQLKYHQLTVRELHKLGVAHALL</sequence>
<evidence type="ECO:0000259" key="4">
    <source>
        <dbReference type="PROSITE" id="PS50507"/>
    </source>
</evidence>
<accession>A0A8K1WQM9</accession>
<keyword evidence="1" id="KW-0808">Transferase</keyword>
<dbReference type="GO" id="GO:0003723">
    <property type="term" value="F:RNA binding"/>
    <property type="evidence" value="ECO:0007669"/>
    <property type="project" value="InterPro"/>
</dbReference>
<dbReference type="GO" id="GO:0003968">
    <property type="term" value="F:RNA-directed RNA polymerase activity"/>
    <property type="evidence" value="ECO:0007669"/>
    <property type="project" value="InterPro"/>
</dbReference>
<dbReference type="GO" id="GO:0006351">
    <property type="term" value="P:DNA-templated transcription"/>
    <property type="evidence" value="ECO:0007669"/>
    <property type="project" value="InterPro"/>
</dbReference>
<evidence type="ECO:0000313" key="5">
    <source>
        <dbReference type="EMBL" id="UGO57486.1"/>
    </source>
</evidence>
<dbReference type="GO" id="GO:0039694">
    <property type="term" value="P:viral RNA genome replication"/>
    <property type="evidence" value="ECO:0007669"/>
    <property type="project" value="InterPro"/>
</dbReference>
<keyword evidence="3" id="KW-0693">Viral RNA replication</keyword>
<organism evidence="5">
    <name type="scientific">Riboviria sp</name>
    <dbReference type="NCBI Taxonomy" id="2585031"/>
    <lineage>
        <taxon>Viruses</taxon>
        <taxon>Riboviria</taxon>
    </lineage>
</organism>
<dbReference type="InterPro" id="IPR043502">
    <property type="entry name" value="DNA/RNA_pol_sf"/>
</dbReference>
<evidence type="ECO:0000256" key="2">
    <source>
        <dbReference type="ARBA" id="ARBA00022695"/>
    </source>
</evidence>
<dbReference type="SUPFAM" id="SSF56672">
    <property type="entry name" value="DNA/RNA polymerases"/>
    <property type="match status" value="1"/>
</dbReference>
<evidence type="ECO:0000256" key="3">
    <source>
        <dbReference type="ARBA" id="ARBA00022953"/>
    </source>
</evidence>
<reference evidence="5" key="1">
    <citation type="submission" date="2020-11" db="EMBL/GenBank/DDBJ databases">
        <title>RNA virus dark matter in the feces of wild birds.</title>
        <authorList>
            <person name="Lu X."/>
            <person name="Yang X.S."/>
            <person name="Zhang W."/>
        </authorList>
    </citation>
    <scope>NUCLEOTIDE SEQUENCE</scope>
    <source>
        <strain evidence="5">Red-flankedBluetail98con139</strain>
    </source>
</reference>
<protein>
    <recommendedName>
        <fullName evidence="4">RdRp catalytic domain-containing protein</fullName>
    </recommendedName>
</protein>
<name>A0A8K1WQM9_9VIRU</name>
<keyword evidence="2" id="KW-0548">Nucleotidyltransferase</keyword>